<feature type="binding site" evidence="9">
    <location>
        <begin position="225"/>
        <end position="227"/>
    </location>
    <ligand>
        <name>ATP</name>
        <dbReference type="ChEBI" id="CHEBI:30616"/>
        <note>ligand shared between dimeric partners</note>
    </ligand>
</feature>
<feature type="binding site" evidence="9">
    <location>
        <position position="137"/>
    </location>
    <ligand>
        <name>Mg(2+)</name>
        <dbReference type="ChEBI" id="CHEBI:18420"/>
    </ligand>
</feature>
<evidence type="ECO:0000259" key="12">
    <source>
        <dbReference type="Pfam" id="PF02769"/>
    </source>
</evidence>
<evidence type="ECO:0000256" key="6">
    <source>
        <dbReference type="ARBA" id="ARBA00022840"/>
    </source>
</evidence>
<dbReference type="Gene3D" id="3.30.1330.10">
    <property type="entry name" value="PurM-like, N-terminal domain"/>
    <property type="match status" value="1"/>
</dbReference>
<evidence type="ECO:0000256" key="7">
    <source>
        <dbReference type="ARBA" id="ARBA00022842"/>
    </source>
</evidence>
<organism evidence="13 14">
    <name type="scientific">Rugosimonospora africana</name>
    <dbReference type="NCBI Taxonomy" id="556532"/>
    <lineage>
        <taxon>Bacteria</taxon>
        <taxon>Bacillati</taxon>
        <taxon>Actinomycetota</taxon>
        <taxon>Actinomycetes</taxon>
        <taxon>Micromonosporales</taxon>
        <taxon>Micromonosporaceae</taxon>
        <taxon>Rugosimonospora</taxon>
    </lineage>
</organism>
<feature type="active site" evidence="9">
    <location>
        <position position="39"/>
    </location>
</feature>
<dbReference type="PANTHER" id="PTHR10256">
    <property type="entry name" value="SELENIDE, WATER DIKINASE"/>
    <property type="match status" value="1"/>
</dbReference>
<dbReference type="PIRSF" id="PIRSF036407">
    <property type="entry name" value="Selenphspht_syn"/>
    <property type="match status" value="1"/>
</dbReference>
<comment type="caution">
    <text evidence="13">The sequence shown here is derived from an EMBL/GenBank/DDBJ whole genome shotgun (WGS) entry which is preliminary data.</text>
</comment>
<comment type="catalytic activity">
    <reaction evidence="9">
        <text>hydrogenselenide + ATP + H2O = selenophosphate + AMP + phosphate + 2 H(+)</text>
        <dbReference type="Rhea" id="RHEA:18737"/>
        <dbReference type="ChEBI" id="CHEBI:15377"/>
        <dbReference type="ChEBI" id="CHEBI:15378"/>
        <dbReference type="ChEBI" id="CHEBI:16144"/>
        <dbReference type="ChEBI" id="CHEBI:29317"/>
        <dbReference type="ChEBI" id="CHEBI:30616"/>
        <dbReference type="ChEBI" id="CHEBI:43474"/>
        <dbReference type="ChEBI" id="CHEBI:456215"/>
        <dbReference type="EC" id="2.7.9.3"/>
    </reaction>
</comment>
<evidence type="ECO:0000256" key="5">
    <source>
        <dbReference type="ARBA" id="ARBA00022777"/>
    </source>
</evidence>
<feature type="binding site" evidence="9">
    <location>
        <position position="310"/>
    </location>
    <ligand>
        <name>Mg(2+)</name>
        <dbReference type="ChEBI" id="CHEBI:18420"/>
    </ligand>
</feature>
<dbReference type="PANTHER" id="PTHR10256:SF0">
    <property type="entry name" value="INACTIVE SELENIDE, WATER DIKINASE-LIKE PROTEIN-RELATED"/>
    <property type="match status" value="1"/>
</dbReference>
<dbReference type="SUPFAM" id="SSF55326">
    <property type="entry name" value="PurM N-terminal domain-like"/>
    <property type="match status" value="1"/>
</dbReference>
<dbReference type="Pfam" id="PF00586">
    <property type="entry name" value="AIRS"/>
    <property type="match status" value="1"/>
</dbReference>
<evidence type="ECO:0000313" key="13">
    <source>
        <dbReference type="EMBL" id="GIH18502.1"/>
    </source>
</evidence>
<keyword evidence="4 9" id="KW-0547">Nucleotide-binding</keyword>
<feature type="binding site" description="in other chain" evidence="9">
    <location>
        <begin position="134"/>
        <end position="136"/>
    </location>
    <ligand>
        <name>ATP</name>
        <dbReference type="ChEBI" id="CHEBI:30616"/>
        <note>ligand shared between dimeric partners</note>
    </ligand>
</feature>
<keyword evidence="5 9" id="KW-0418">Kinase</keyword>
<dbReference type="Gene3D" id="3.90.650.10">
    <property type="entry name" value="PurM-like C-terminal domain"/>
    <property type="match status" value="1"/>
</dbReference>
<evidence type="ECO:0000313" key="14">
    <source>
        <dbReference type="Proteomes" id="UP000642748"/>
    </source>
</evidence>
<accession>A0A8J3QYJ8</accession>
<feature type="domain" description="PurM-like C-terminal" evidence="12">
    <location>
        <begin position="255"/>
        <end position="344"/>
    </location>
</feature>
<feature type="binding site" description="in other chain" evidence="9">
    <location>
        <position position="177"/>
    </location>
    <ligand>
        <name>ATP</name>
        <dbReference type="ChEBI" id="CHEBI:30616"/>
        <note>ligand shared between dimeric partners</note>
    </ligand>
</feature>
<proteinExistence type="inferred from homology"/>
<dbReference type="SUPFAM" id="SSF56042">
    <property type="entry name" value="PurM C-terminal domain-like"/>
    <property type="match status" value="1"/>
</dbReference>
<feature type="binding site" description="in other chain" evidence="9">
    <location>
        <position position="154"/>
    </location>
    <ligand>
        <name>ATP</name>
        <dbReference type="ChEBI" id="CHEBI:30616"/>
        <note>ligand shared between dimeric partners</note>
    </ligand>
</feature>
<evidence type="ECO:0000259" key="11">
    <source>
        <dbReference type="Pfam" id="PF00586"/>
    </source>
</evidence>
<evidence type="ECO:0000256" key="1">
    <source>
        <dbReference type="ARBA" id="ARBA00008026"/>
    </source>
</evidence>
<evidence type="ECO:0000256" key="3">
    <source>
        <dbReference type="ARBA" id="ARBA00022723"/>
    </source>
</evidence>
<dbReference type="GO" id="GO:0005524">
    <property type="term" value="F:ATP binding"/>
    <property type="evidence" value="ECO:0007669"/>
    <property type="project" value="UniProtKB-UniRule"/>
</dbReference>
<dbReference type="InterPro" id="IPR016188">
    <property type="entry name" value="PurM-like_N"/>
</dbReference>
<evidence type="ECO:0000256" key="4">
    <source>
        <dbReference type="ARBA" id="ARBA00022741"/>
    </source>
</evidence>
<feature type="domain" description="PurM-like N-terminal" evidence="11">
    <location>
        <begin position="135"/>
        <end position="243"/>
    </location>
</feature>
<keyword evidence="8 9" id="KW-0711">Selenium</keyword>
<dbReference type="CDD" id="cd02195">
    <property type="entry name" value="SelD"/>
    <property type="match status" value="1"/>
</dbReference>
<reference evidence="13" key="1">
    <citation type="submission" date="2021-01" db="EMBL/GenBank/DDBJ databases">
        <title>Whole genome shotgun sequence of Rugosimonospora africana NBRC 104875.</title>
        <authorList>
            <person name="Komaki H."/>
            <person name="Tamura T."/>
        </authorList>
    </citation>
    <scope>NUCLEOTIDE SEQUENCE</scope>
    <source>
        <strain evidence="13">NBRC 104875</strain>
    </source>
</reference>
<dbReference type="EC" id="2.7.9.3" evidence="9"/>
<feature type="binding site" description="in other chain" evidence="9">
    <location>
        <position position="42"/>
    </location>
    <ligand>
        <name>ATP</name>
        <dbReference type="ChEBI" id="CHEBI:30616"/>
        <note>ligand shared between dimeric partners</note>
    </ligand>
</feature>
<feature type="binding site" evidence="9">
    <location>
        <position position="177"/>
    </location>
    <ligand>
        <name>Mg(2+)</name>
        <dbReference type="ChEBI" id="CHEBI:18420"/>
    </ligand>
</feature>
<sequence>MQRGGVLVRGVRVGDIQVKDLTQTITRYRLTQHAHGGGCACKIPPGELEAMVSGLVGASADPARDVSGRAVRGVSGRTAIPTGGPTRGPTRGPAGDPIGAPTSRPSSDPSSDPSSSLSGGPSGPIGDLIVGLDDGDDAAVVRTTDGTAIVATADFFTPVVDDAYDWGRIAAANALSDVYAMGGTPLVAVNLLAWPREVLPLDLAAQVLRGGLDVAREAGCHVAGGHSVDDPEPKYGMAVTGVADPRRLLRNDAGRPGLPLTLTKPLGIGVLNSRHKATAEVFPQAVDAMTTLNRDAARAALAGGASCATDVTGFGLLGHLHKLARASGVTAVIDAAAVPYLDGARAALAAGYVSGGTRRNLDWVRHRLSAGTAGEDELLLLADAQTSGGLLVAGEVPGYPVIGELVPPRDGVTLVVR</sequence>
<feature type="region of interest" description="Disordered" evidence="10">
    <location>
        <begin position="60"/>
        <end position="129"/>
    </location>
</feature>
<dbReference type="HAMAP" id="MF_00625">
    <property type="entry name" value="SelD"/>
    <property type="match status" value="1"/>
</dbReference>
<evidence type="ECO:0000256" key="8">
    <source>
        <dbReference type="ARBA" id="ARBA00023266"/>
    </source>
</evidence>
<dbReference type="EMBL" id="BONZ01000067">
    <property type="protein sequence ID" value="GIH18502.1"/>
    <property type="molecule type" value="Genomic_DNA"/>
</dbReference>
<dbReference type="GO" id="GO:0005737">
    <property type="term" value="C:cytoplasm"/>
    <property type="evidence" value="ECO:0007669"/>
    <property type="project" value="TreeGrafter"/>
</dbReference>
<keyword evidence="3 9" id="KW-0479">Metal-binding</keyword>
<evidence type="ECO:0000256" key="10">
    <source>
        <dbReference type="SAM" id="MobiDB-lite"/>
    </source>
</evidence>
<gene>
    <name evidence="9 13" type="primary">selD</name>
    <name evidence="13" type="ORF">Raf01_66740</name>
</gene>
<feature type="site" description="Important for catalytic activity" evidence="9">
    <location>
        <position position="42"/>
    </location>
</feature>
<dbReference type="NCBIfam" id="NF002098">
    <property type="entry name" value="PRK00943.1"/>
    <property type="match status" value="1"/>
</dbReference>
<dbReference type="InterPro" id="IPR010918">
    <property type="entry name" value="PurM-like_C_dom"/>
</dbReference>
<keyword evidence="14" id="KW-1185">Reference proteome</keyword>
<dbReference type="InterPro" id="IPR023061">
    <property type="entry name" value="SelD_I"/>
</dbReference>
<comment type="similarity">
    <text evidence="1 9">Belongs to the selenophosphate synthase 1 family. Class I subfamily.</text>
</comment>
<dbReference type="Proteomes" id="UP000642748">
    <property type="component" value="Unassembled WGS sequence"/>
</dbReference>
<dbReference type="GO" id="GO:0016260">
    <property type="term" value="P:selenocysteine biosynthetic process"/>
    <property type="evidence" value="ECO:0007669"/>
    <property type="project" value="InterPro"/>
</dbReference>
<keyword evidence="6 9" id="KW-0067">ATP-binding</keyword>
<feature type="compositionally biased region" description="Low complexity" evidence="10">
    <location>
        <begin position="76"/>
        <end position="95"/>
    </location>
</feature>
<dbReference type="InterPro" id="IPR004536">
    <property type="entry name" value="SPS/SelD"/>
</dbReference>
<name>A0A8J3QYJ8_9ACTN</name>
<dbReference type="NCBIfam" id="TIGR00476">
    <property type="entry name" value="selD"/>
    <property type="match status" value="1"/>
</dbReference>
<evidence type="ECO:0000256" key="2">
    <source>
        <dbReference type="ARBA" id="ARBA00022679"/>
    </source>
</evidence>
<comment type="function">
    <text evidence="9">Synthesizes selenophosphate from selenide and ATP.</text>
</comment>
<dbReference type="GO" id="GO:0004756">
    <property type="term" value="F:selenide, water dikinase activity"/>
    <property type="evidence" value="ECO:0007669"/>
    <property type="project" value="UniProtKB-UniRule"/>
</dbReference>
<evidence type="ECO:0000256" key="9">
    <source>
        <dbReference type="HAMAP-Rule" id="MF_00625"/>
    </source>
</evidence>
<dbReference type="AlphaFoldDB" id="A0A8J3QYJ8"/>
<comment type="cofactor">
    <cofactor evidence="9">
        <name>Mg(2+)</name>
        <dbReference type="ChEBI" id="CHEBI:18420"/>
    </cofactor>
    <text evidence="9">Binds 1 Mg(2+) ion per monomer.</text>
</comment>
<protein>
    <recommendedName>
        <fullName evidence="9">Selenide, water dikinase</fullName>
        <ecNumber evidence="9">2.7.9.3</ecNumber>
    </recommendedName>
    <alternativeName>
        <fullName evidence="9">Selenium donor protein</fullName>
    </alternativeName>
    <alternativeName>
        <fullName evidence="9">Selenophosphate synthase</fullName>
    </alternativeName>
</protein>
<feature type="compositionally biased region" description="Low complexity" evidence="10">
    <location>
        <begin position="105"/>
        <end position="129"/>
    </location>
</feature>
<dbReference type="InterPro" id="IPR036676">
    <property type="entry name" value="PurM-like_C_sf"/>
</dbReference>
<comment type="subunit">
    <text evidence="9">Homodimer.</text>
</comment>
<dbReference type="InterPro" id="IPR036921">
    <property type="entry name" value="PurM-like_N_sf"/>
</dbReference>
<dbReference type="Pfam" id="PF02769">
    <property type="entry name" value="AIRS_C"/>
    <property type="match status" value="1"/>
</dbReference>
<keyword evidence="2 9" id="KW-0808">Transferase</keyword>
<dbReference type="GO" id="GO:0000287">
    <property type="term" value="F:magnesium ion binding"/>
    <property type="evidence" value="ECO:0007669"/>
    <property type="project" value="UniProtKB-UniRule"/>
</dbReference>
<keyword evidence="7 9" id="KW-0460">Magnesium</keyword>